<dbReference type="Gene3D" id="1.10.287.110">
    <property type="entry name" value="DnaJ domain"/>
    <property type="match status" value="1"/>
</dbReference>
<evidence type="ECO:0000313" key="5">
    <source>
        <dbReference type="EMBL" id="KAF8448750.1"/>
    </source>
</evidence>
<dbReference type="AlphaFoldDB" id="A0AAD4C566"/>
<dbReference type="SMART" id="SM00271">
    <property type="entry name" value="DnaJ"/>
    <property type="match status" value="1"/>
</dbReference>
<feature type="domain" description="J" evidence="4">
    <location>
        <begin position="50"/>
        <end position="125"/>
    </location>
</feature>
<dbReference type="InterPro" id="IPR036869">
    <property type="entry name" value="J_dom_sf"/>
</dbReference>
<protein>
    <recommendedName>
        <fullName evidence="4">J domain-containing protein</fullName>
    </recommendedName>
</protein>
<dbReference type="PRINTS" id="PR00625">
    <property type="entry name" value="JDOMAIN"/>
</dbReference>
<dbReference type="InterPro" id="IPR001623">
    <property type="entry name" value="DnaJ_domain"/>
</dbReference>
<evidence type="ECO:0000313" key="6">
    <source>
        <dbReference type="Proteomes" id="UP001194468"/>
    </source>
</evidence>
<keyword evidence="1" id="KW-0143">Chaperone</keyword>
<evidence type="ECO:0000256" key="1">
    <source>
        <dbReference type="ARBA" id="ARBA00023186"/>
    </source>
</evidence>
<feature type="region of interest" description="Disordered" evidence="2">
    <location>
        <begin position="228"/>
        <end position="261"/>
    </location>
</feature>
<proteinExistence type="predicted"/>
<dbReference type="Pfam" id="PF00226">
    <property type="entry name" value="DnaJ"/>
    <property type="match status" value="1"/>
</dbReference>
<accession>A0AAD4C566</accession>
<sequence length="261" mass="29490">MYAFAASSVVRSVLHRRRRLSTLSVQPVFARLTGTSSKHPFPFPSHKYPTPHEIFHLPRSASQGEIKTRYYELVKVYHPDVTHGQRGVSPSVRSARFRAITHAYDVLRDRHALSSGAPSSWDHHQSRDEAILAELRRRSRRSGSPSSTTTAEGVRHENTGDAQVWYALMAFVFVGIIAAMSSVSSHMDRVRRHTHSAADNLAQARAEAQLYGMERRRKIRERVRSIHDAVDGSGLPEMDDTSKVLSREEMGLENVPKDERT</sequence>
<organism evidence="5 6">
    <name type="scientific">Boletus edulis BED1</name>
    <dbReference type="NCBI Taxonomy" id="1328754"/>
    <lineage>
        <taxon>Eukaryota</taxon>
        <taxon>Fungi</taxon>
        <taxon>Dikarya</taxon>
        <taxon>Basidiomycota</taxon>
        <taxon>Agaricomycotina</taxon>
        <taxon>Agaricomycetes</taxon>
        <taxon>Agaricomycetidae</taxon>
        <taxon>Boletales</taxon>
        <taxon>Boletineae</taxon>
        <taxon>Boletaceae</taxon>
        <taxon>Boletoideae</taxon>
        <taxon>Boletus</taxon>
    </lineage>
</organism>
<keyword evidence="3" id="KW-0472">Membrane</keyword>
<reference evidence="5" key="1">
    <citation type="submission" date="2019-10" db="EMBL/GenBank/DDBJ databases">
        <authorList>
            <consortium name="DOE Joint Genome Institute"/>
            <person name="Kuo A."/>
            <person name="Miyauchi S."/>
            <person name="Kiss E."/>
            <person name="Drula E."/>
            <person name="Kohler A."/>
            <person name="Sanchez-Garcia M."/>
            <person name="Andreopoulos B."/>
            <person name="Barry K.W."/>
            <person name="Bonito G."/>
            <person name="Buee M."/>
            <person name="Carver A."/>
            <person name="Chen C."/>
            <person name="Cichocki N."/>
            <person name="Clum A."/>
            <person name="Culley D."/>
            <person name="Crous P.W."/>
            <person name="Fauchery L."/>
            <person name="Girlanda M."/>
            <person name="Hayes R."/>
            <person name="Keri Z."/>
            <person name="LaButti K."/>
            <person name="Lipzen A."/>
            <person name="Lombard V."/>
            <person name="Magnuson J."/>
            <person name="Maillard F."/>
            <person name="Morin E."/>
            <person name="Murat C."/>
            <person name="Nolan M."/>
            <person name="Ohm R."/>
            <person name="Pangilinan J."/>
            <person name="Pereira M."/>
            <person name="Perotto S."/>
            <person name="Peter M."/>
            <person name="Riley R."/>
            <person name="Sitrit Y."/>
            <person name="Stielow B."/>
            <person name="Szollosi G."/>
            <person name="Zifcakova L."/>
            <person name="Stursova M."/>
            <person name="Spatafora J.W."/>
            <person name="Tedersoo L."/>
            <person name="Vaario L.-M."/>
            <person name="Yamada A."/>
            <person name="Yan M."/>
            <person name="Wang P."/>
            <person name="Xu J."/>
            <person name="Bruns T."/>
            <person name="Baldrian P."/>
            <person name="Vilgalys R."/>
            <person name="Henrissat B."/>
            <person name="Grigoriev I.V."/>
            <person name="Hibbett D."/>
            <person name="Nagy L.G."/>
            <person name="Martin F.M."/>
        </authorList>
    </citation>
    <scope>NUCLEOTIDE SEQUENCE</scope>
    <source>
        <strain evidence="5">BED1</strain>
    </source>
</reference>
<feature type="compositionally biased region" description="Basic and acidic residues" evidence="2">
    <location>
        <begin position="240"/>
        <end position="261"/>
    </location>
</feature>
<gene>
    <name evidence="5" type="ORF">L210DRAFT_3500420</name>
</gene>
<dbReference type="CDD" id="cd06257">
    <property type="entry name" value="DnaJ"/>
    <property type="match status" value="1"/>
</dbReference>
<dbReference type="PANTHER" id="PTHR44145">
    <property type="entry name" value="DNAJ HOMOLOG SUBFAMILY A MEMBER 3, MITOCHONDRIAL"/>
    <property type="match status" value="1"/>
</dbReference>
<keyword evidence="3" id="KW-0812">Transmembrane</keyword>
<dbReference type="InterPro" id="IPR051938">
    <property type="entry name" value="Apopto_cytoskel_mod"/>
</dbReference>
<feature type="transmembrane region" description="Helical" evidence="3">
    <location>
        <begin position="164"/>
        <end position="183"/>
    </location>
</feature>
<keyword evidence="3" id="KW-1133">Transmembrane helix</keyword>
<comment type="caution">
    <text evidence="5">The sequence shown here is derived from an EMBL/GenBank/DDBJ whole genome shotgun (WGS) entry which is preliminary data.</text>
</comment>
<keyword evidence="6" id="KW-1185">Reference proteome</keyword>
<dbReference type="Proteomes" id="UP001194468">
    <property type="component" value="Unassembled WGS sequence"/>
</dbReference>
<dbReference type="SUPFAM" id="SSF46565">
    <property type="entry name" value="Chaperone J-domain"/>
    <property type="match status" value="1"/>
</dbReference>
<evidence type="ECO:0000256" key="2">
    <source>
        <dbReference type="SAM" id="MobiDB-lite"/>
    </source>
</evidence>
<evidence type="ECO:0000256" key="3">
    <source>
        <dbReference type="SAM" id="Phobius"/>
    </source>
</evidence>
<dbReference type="EMBL" id="WHUW01000003">
    <property type="protein sequence ID" value="KAF8448750.1"/>
    <property type="molecule type" value="Genomic_DNA"/>
</dbReference>
<dbReference type="PANTHER" id="PTHR44145:SF3">
    <property type="entry name" value="DNAJ HOMOLOG SUBFAMILY A MEMBER 3, MITOCHONDRIAL"/>
    <property type="match status" value="1"/>
</dbReference>
<feature type="region of interest" description="Disordered" evidence="2">
    <location>
        <begin position="135"/>
        <end position="155"/>
    </location>
</feature>
<dbReference type="PROSITE" id="PS50076">
    <property type="entry name" value="DNAJ_2"/>
    <property type="match status" value="1"/>
</dbReference>
<reference evidence="5" key="2">
    <citation type="journal article" date="2020" name="Nat. Commun.">
        <title>Large-scale genome sequencing of mycorrhizal fungi provides insights into the early evolution of symbiotic traits.</title>
        <authorList>
            <person name="Miyauchi S."/>
            <person name="Kiss E."/>
            <person name="Kuo A."/>
            <person name="Drula E."/>
            <person name="Kohler A."/>
            <person name="Sanchez-Garcia M."/>
            <person name="Morin E."/>
            <person name="Andreopoulos B."/>
            <person name="Barry K.W."/>
            <person name="Bonito G."/>
            <person name="Buee M."/>
            <person name="Carver A."/>
            <person name="Chen C."/>
            <person name="Cichocki N."/>
            <person name="Clum A."/>
            <person name="Culley D."/>
            <person name="Crous P.W."/>
            <person name="Fauchery L."/>
            <person name="Girlanda M."/>
            <person name="Hayes R.D."/>
            <person name="Keri Z."/>
            <person name="LaButti K."/>
            <person name="Lipzen A."/>
            <person name="Lombard V."/>
            <person name="Magnuson J."/>
            <person name="Maillard F."/>
            <person name="Murat C."/>
            <person name="Nolan M."/>
            <person name="Ohm R.A."/>
            <person name="Pangilinan J."/>
            <person name="Pereira M.F."/>
            <person name="Perotto S."/>
            <person name="Peter M."/>
            <person name="Pfister S."/>
            <person name="Riley R."/>
            <person name="Sitrit Y."/>
            <person name="Stielow J.B."/>
            <person name="Szollosi G."/>
            <person name="Zifcakova L."/>
            <person name="Stursova M."/>
            <person name="Spatafora J.W."/>
            <person name="Tedersoo L."/>
            <person name="Vaario L.M."/>
            <person name="Yamada A."/>
            <person name="Yan M."/>
            <person name="Wang P."/>
            <person name="Xu J."/>
            <person name="Bruns T."/>
            <person name="Baldrian P."/>
            <person name="Vilgalys R."/>
            <person name="Dunand C."/>
            <person name="Henrissat B."/>
            <person name="Grigoriev I.V."/>
            <person name="Hibbett D."/>
            <person name="Nagy L.G."/>
            <person name="Martin F.M."/>
        </authorList>
    </citation>
    <scope>NUCLEOTIDE SEQUENCE</scope>
    <source>
        <strain evidence="5">BED1</strain>
    </source>
</reference>
<evidence type="ECO:0000259" key="4">
    <source>
        <dbReference type="PROSITE" id="PS50076"/>
    </source>
</evidence>
<name>A0AAD4C566_BOLED</name>